<keyword evidence="2" id="KW-1185">Reference proteome</keyword>
<evidence type="ECO:0000313" key="2">
    <source>
        <dbReference type="Proteomes" id="UP000245133"/>
    </source>
</evidence>
<comment type="caution">
    <text evidence="1">The sequence shown here is derived from an EMBL/GenBank/DDBJ whole genome shotgun (WGS) entry which is preliminary data.</text>
</comment>
<accession>A0A2P2DYK2</accession>
<reference evidence="1 2" key="1">
    <citation type="submission" date="2018-02" db="EMBL/GenBank/DDBJ databases">
        <title>Novel Leptospira species isolated from soil and water in Japan.</title>
        <authorList>
            <person name="Nakao R."/>
            <person name="Masuzawa T."/>
        </authorList>
    </citation>
    <scope>NUCLEOTIDE SEQUENCE [LARGE SCALE GENOMIC DNA]</scope>
    <source>
        <strain evidence="1 2">YH101</strain>
    </source>
</reference>
<gene>
    <name evidence="1" type="ORF">LPTSP4_12280</name>
</gene>
<dbReference type="EMBL" id="BFBB01000003">
    <property type="protein sequence ID" value="GBF49711.1"/>
    <property type="molecule type" value="Genomic_DNA"/>
</dbReference>
<evidence type="ECO:0000313" key="1">
    <source>
        <dbReference type="EMBL" id="GBF49711.1"/>
    </source>
</evidence>
<protein>
    <submittedName>
        <fullName evidence="1">Uncharacterized protein</fullName>
    </submittedName>
</protein>
<dbReference type="AlphaFoldDB" id="A0A2P2DYK2"/>
<dbReference type="Proteomes" id="UP000245133">
    <property type="component" value="Unassembled WGS sequence"/>
</dbReference>
<name>A0A2P2DYK2_9LEPT</name>
<proteinExistence type="predicted"/>
<sequence length="178" mass="20967">MPSLPLFALNGIAVMLDKVMRKSIFWALHLFFSTSVWSSDLVLKDQVFVWQGLSLVFPEDVVVKEQNLSREKILQIFPARREPFFMSIRELPLSQIPDSLGEWEKEVFWQGKQVKRVERTFKESSFLCYSGEQVRNQNLLRAELCLGPIGSKFYWFWIFIRKDRADLQSYFETGSFLP</sequence>
<organism evidence="1 2">
    <name type="scientific">Leptospira ryugenii</name>
    <dbReference type="NCBI Taxonomy" id="1917863"/>
    <lineage>
        <taxon>Bacteria</taxon>
        <taxon>Pseudomonadati</taxon>
        <taxon>Spirochaetota</taxon>
        <taxon>Spirochaetia</taxon>
        <taxon>Leptospirales</taxon>
        <taxon>Leptospiraceae</taxon>
        <taxon>Leptospira</taxon>
    </lineage>
</organism>